<dbReference type="Pfam" id="PF18050">
    <property type="entry name" value="Cyclophil_like2"/>
    <property type="match status" value="1"/>
</dbReference>
<evidence type="ECO:0000313" key="2">
    <source>
        <dbReference type="EMBL" id="PTH81478.1"/>
    </source>
</evidence>
<gene>
    <name evidence="2" type="ORF">DAA48_06470</name>
</gene>
<protein>
    <submittedName>
        <fullName evidence="2">Cyclophilin</fullName>
    </submittedName>
</protein>
<dbReference type="Proteomes" id="UP000241986">
    <property type="component" value="Unassembled WGS sequence"/>
</dbReference>
<dbReference type="Gene3D" id="2.40.100.20">
    <property type="match status" value="1"/>
</dbReference>
<dbReference type="InterPro" id="IPR041183">
    <property type="entry name" value="Cyclophilin-like"/>
</dbReference>
<dbReference type="EMBL" id="PZKL01000017">
    <property type="protein sequence ID" value="PTH81478.1"/>
    <property type="molecule type" value="Genomic_DNA"/>
</dbReference>
<sequence>MNIKMTIASQIITATLEDSHSARDFFAMLPLTLPLEDYADTEKIAYLPRKLTTQGAPKGIDPNVGDLTYYTPWGNLAIFYRDFGYSTGLIKLGRIESGLSHLSTTSAASITIEAIE</sequence>
<dbReference type="AlphaFoldDB" id="A0A2T4N3T4"/>
<reference evidence="2 3" key="1">
    <citation type="submission" date="2018-03" db="EMBL/GenBank/DDBJ databases">
        <title>Aeromonas veronii whole genome sequencing and analysis.</title>
        <authorList>
            <person name="Xie H."/>
            <person name="Liu T."/>
            <person name="Wang K."/>
        </authorList>
    </citation>
    <scope>NUCLEOTIDE SEQUENCE [LARGE SCALE GENOMIC DNA]</scope>
    <source>
        <strain evidence="2 3">XH.VA.1</strain>
    </source>
</reference>
<evidence type="ECO:0000313" key="3">
    <source>
        <dbReference type="Proteomes" id="UP000241986"/>
    </source>
</evidence>
<dbReference type="InterPro" id="IPR029000">
    <property type="entry name" value="Cyclophilin-like_dom_sf"/>
</dbReference>
<name>A0A2T4N3T4_AERVE</name>
<proteinExistence type="predicted"/>
<accession>A0A2T4N3T4</accession>
<feature type="domain" description="Cyclophilin-like" evidence="1">
    <location>
        <begin position="5"/>
        <end position="113"/>
    </location>
</feature>
<comment type="caution">
    <text evidence="2">The sequence shown here is derived from an EMBL/GenBank/DDBJ whole genome shotgun (WGS) entry which is preliminary data.</text>
</comment>
<organism evidence="2 3">
    <name type="scientific">Aeromonas veronii</name>
    <dbReference type="NCBI Taxonomy" id="654"/>
    <lineage>
        <taxon>Bacteria</taxon>
        <taxon>Pseudomonadati</taxon>
        <taxon>Pseudomonadota</taxon>
        <taxon>Gammaproteobacteria</taxon>
        <taxon>Aeromonadales</taxon>
        <taxon>Aeromonadaceae</taxon>
        <taxon>Aeromonas</taxon>
    </lineage>
</organism>
<dbReference type="SUPFAM" id="SSF50891">
    <property type="entry name" value="Cyclophilin-like"/>
    <property type="match status" value="1"/>
</dbReference>
<evidence type="ECO:0000259" key="1">
    <source>
        <dbReference type="Pfam" id="PF18050"/>
    </source>
</evidence>